<dbReference type="InterPro" id="IPR000421">
    <property type="entry name" value="FA58C"/>
</dbReference>
<dbReference type="Pfam" id="PF00754">
    <property type="entry name" value="F5_F8_type_C"/>
    <property type="match status" value="1"/>
</dbReference>
<dbReference type="Gene3D" id="2.60.120.260">
    <property type="entry name" value="Galactose-binding domain-like"/>
    <property type="match status" value="1"/>
</dbReference>
<dbReference type="PANTHER" id="PTHR24543">
    <property type="entry name" value="MULTICOPPER OXIDASE-RELATED"/>
    <property type="match status" value="1"/>
</dbReference>
<protein>
    <recommendedName>
        <fullName evidence="1">F5/8 type C domain-containing protein</fullName>
    </recommendedName>
</protein>
<dbReference type="InterPro" id="IPR008979">
    <property type="entry name" value="Galactose-bd-like_sf"/>
</dbReference>
<feature type="domain" description="F5/8 type C" evidence="1">
    <location>
        <begin position="1"/>
        <end position="188"/>
    </location>
</feature>
<evidence type="ECO:0000313" key="2">
    <source>
        <dbReference type="EMBL" id="CAH3116480.1"/>
    </source>
</evidence>
<dbReference type="SMART" id="SM00231">
    <property type="entry name" value="FA58C"/>
    <property type="match status" value="1"/>
</dbReference>
<dbReference type="EMBL" id="CALNXJ010000015">
    <property type="protein sequence ID" value="CAH3116480.1"/>
    <property type="molecule type" value="Genomic_DNA"/>
</dbReference>
<evidence type="ECO:0000259" key="1">
    <source>
        <dbReference type="PROSITE" id="PS50022"/>
    </source>
</evidence>
<dbReference type="Proteomes" id="UP001159428">
    <property type="component" value="Unassembled WGS sequence"/>
</dbReference>
<dbReference type="SUPFAM" id="SSF49785">
    <property type="entry name" value="Galactose-binding domain-like"/>
    <property type="match status" value="1"/>
</dbReference>
<dbReference type="AlphaFoldDB" id="A0AAU9WJW7"/>
<reference evidence="2 3" key="1">
    <citation type="submission" date="2022-05" db="EMBL/GenBank/DDBJ databases">
        <authorList>
            <consortium name="Genoscope - CEA"/>
            <person name="William W."/>
        </authorList>
    </citation>
    <scope>NUCLEOTIDE SEQUENCE [LARGE SCALE GENOMIC DNA]</scope>
</reference>
<dbReference type="PROSITE" id="PS50022">
    <property type="entry name" value="FA58C_3"/>
    <property type="match status" value="1"/>
</dbReference>
<dbReference type="CDD" id="cd00057">
    <property type="entry name" value="FA58C"/>
    <property type="match status" value="1"/>
</dbReference>
<gene>
    <name evidence="2" type="ORF">PMEA_00006450</name>
</gene>
<organism evidence="2 3">
    <name type="scientific">Pocillopora meandrina</name>
    <dbReference type="NCBI Taxonomy" id="46732"/>
    <lineage>
        <taxon>Eukaryota</taxon>
        <taxon>Metazoa</taxon>
        <taxon>Cnidaria</taxon>
        <taxon>Anthozoa</taxon>
        <taxon>Hexacorallia</taxon>
        <taxon>Scleractinia</taxon>
        <taxon>Astrocoeniina</taxon>
        <taxon>Pocilloporidae</taxon>
        <taxon>Pocillopora</taxon>
    </lineage>
</organism>
<dbReference type="PANTHER" id="PTHR24543:SF332">
    <property type="entry name" value="F5_8 TYPE C DOMAIN-CONTAINING PROTEIN"/>
    <property type="match status" value="1"/>
</dbReference>
<evidence type="ECO:0000313" key="3">
    <source>
        <dbReference type="Proteomes" id="UP001159428"/>
    </source>
</evidence>
<dbReference type="PROSITE" id="PS01285">
    <property type="entry name" value="FA58C_1"/>
    <property type="match status" value="1"/>
</dbReference>
<name>A0AAU9WJW7_9CNID</name>
<feature type="non-terminal residue" evidence="2">
    <location>
        <position position="1"/>
    </location>
</feature>
<sequence length="197" mass="23129">PLGIQDGRITQSMMSASTFYNRYYGPWSARLQARNHGATRGGWIARINNNRQWLQIDLGAKSVVKKIATQGRYDANQWVTSYTLSISNNAVRFYPYKENRRTRVSTPLFCFFVCLFGELRRISQRRLKILIFYCLSYPVISKQIFPANQERYFVVTHRLFRPFAARFVRINVRTWYGHIAMRVELYGCVLGECNCIN</sequence>
<keyword evidence="3" id="KW-1185">Reference proteome</keyword>
<comment type="caution">
    <text evidence="2">The sequence shown here is derived from an EMBL/GenBank/DDBJ whole genome shotgun (WGS) entry which is preliminary data.</text>
</comment>
<proteinExistence type="predicted"/>
<accession>A0AAU9WJW7</accession>